<protein>
    <submittedName>
        <fullName evidence="10">DgyrCDS11222</fullName>
    </submittedName>
</protein>
<dbReference type="Pfam" id="PF07690">
    <property type="entry name" value="MFS_1"/>
    <property type="match status" value="1"/>
</dbReference>
<feature type="transmembrane region" description="Helical" evidence="6">
    <location>
        <begin position="1110"/>
        <end position="1130"/>
    </location>
</feature>
<keyword evidence="2 6" id="KW-0812">Transmembrane</keyword>
<dbReference type="Pfam" id="PF00102">
    <property type="entry name" value="Y_phosphatase"/>
    <property type="match status" value="1"/>
</dbReference>
<keyword evidence="3 6" id="KW-1133">Transmembrane helix</keyword>
<feature type="transmembrane region" description="Helical" evidence="6">
    <location>
        <begin position="1169"/>
        <end position="1190"/>
    </location>
</feature>
<dbReference type="GO" id="GO:0006820">
    <property type="term" value="P:monoatomic anion transport"/>
    <property type="evidence" value="ECO:0007669"/>
    <property type="project" value="TreeGrafter"/>
</dbReference>
<evidence type="ECO:0000259" key="8">
    <source>
        <dbReference type="PROSITE" id="PS50056"/>
    </source>
</evidence>
<dbReference type="PANTHER" id="PTHR11662:SF399">
    <property type="entry name" value="FI19708P1-RELATED"/>
    <property type="match status" value="1"/>
</dbReference>
<evidence type="ECO:0000313" key="10">
    <source>
        <dbReference type="EMBL" id="CAD5122817.1"/>
    </source>
</evidence>
<feature type="transmembrane region" description="Helical" evidence="6">
    <location>
        <begin position="1074"/>
        <end position="1098"/>
    </location>
</feature>
<dbReference type="Proteomes" id="UP000549394">
    <property type="component" value="Unassembled WGS sequence"/>
</dbReference>
<organism evidence="10 11">
    <name type="scientific">Dimorphilus gyrociliatus</name>
    <dbReference type="NCBI Taxonomy" id="2664684"/>
    <lineage>
        <taxon>Eukaryota</taxon>
        <taxon>Metazoa</taxon>
        <taxon>Spiralia</taxon>
        <taxon>Lophotrochozoa</taxon>
        <taxon>Annelida</taxon>
        <taxon>Polychaeta</taxon>
        <taxon>Polychaeta incertae sedis</taxon>
        <taxon>Dinophilidae</taxon>
        <taxon>Dimorphilus</taxon>
    </lineage>
</organism>
<feature type="transmembrane region" description="Helical" evidence="6">
    <location>
        <begin position="878"/>
        <end position="897"/>
    </location>
</feature>
<dbReference type="InterPro" id="IPR003595">
    <property type="entry name" value="Tyr_Pase_cat"/>
</dbReference>
<dbReference type="PROSITE" id="PS50055">
    <property type="entry name" value="TYR_PHOSPHATASE_PTP"/>
    <property type="match status" value="1"/>
</dbReference>
<dbReference type="InterPro" id="IPR000242">
    <property type="entry name" value="PTP_cat"/>
</dbReference>
<evidence type="ECO:0000256" key="3">
    <source>
        <dbReference type="ARBA" id="ARBA00022989"/>
    </source>
</evidence>
<dbReference type="PRINTS" id="PR00700">
    <property type="entry name" value="PRTYPHPHTASE"/>
</dbReference>
<evidence type="ECO:0000256" key="4">
    <source>
        <dbReference type="ARBA" id="ARBA00023136"/>
    </source>
</evidence>
<dbReference type="SMART" id="SM00194">
    <property type="entry name" value="PTPc"/>
    <property type="match status" value="1"/>
</dbReference>
<dbReference type="InterPro" id="IPR011701">
    <property type="entry name" value="MFS"/>
</dbReference>
<comment type="subcellular location">
    <subcellularLocation>
        <location evidence="1">Membrane</location>
        <topology evidence="1">Multi-pass membrane protein</topology>
    </subcellularLocation>
</comment>
<feature type="compositionally biased region" description="Polar residues" evidence="5">
    <location>
        <begin position="253"/>
        <end position="265"/>
    </location>
</feature>
<feature type="domain" description="Tyrosine specific protein phosphatases" evidence="8">
    <location>
        <begin position="527"/>
        <end position="602"/>
    </location>
</feature>
<dbReference type="InterPro" id="IPR029021">
    <property type="entry name" value="Prot-tyrosine_phosphatase-like"/>
</dbReference>
<feature type="transmembrane region" description="Helical" evidence="6">
    <location>
        <begin position="844"/>
        <end position="866"/>
    </location>
</feature>
<name>A0A7I8W3P4_9ANNE</name>
<comment type="caution">
    <text evidence="10">The sequence shown here is derived from an EMBL/GenBank/DDBJ whole genome shotgun (WGS) entry which is preliminary data.</text>
</comment>
<dbReference type="GO" id="GO:0004725">
    <property type="term" value="F:protein tyrosine phosphatase activity"/>
    <property type="evidence" value="ECO:0007669"/>
    <property type="project" value="InterPro"/>
</dbReference>
<evidence type="ECO:0000256" key="6">
    <source>
        <dbReference type="SAM" id="Phobius"/>
    </source>
</evidence>
<evidence type="ECO:0000313" key="11">
    <source>
        <dbReference type="Proteomes" id="UP000549394"/>
    </source>
</evidence>
<dbReference type="GO" id="GO:0022857">
    <property type="term" value="F:transmembrane transporter activity"/>
    <property type="evidence" value="ECO:0007669"/>
    <property type="project" value="InterPro"/>
</dbReference>
<feature type="transmembrane region" description="Helical" evidence="6">
    <location>
        <begin position="941"/>
        <end position="963"/>
    </location>
</feature>
<dbReference type="SMART" id="SM00404">
    <property type="entry name" value="PTPc_motif"/>
    <property type="match status" value="1"/>
</dbReference>
<dbReference type="Gene3D" id="1.20.1250.20">
    <property type="entry name" value="MFS general substrate transporter like domains"/>
    <property type="match status" value="2"/>
</dbReference>
<feature type="compositionally biased region" description="Basic and acidic residues" evidence="5">
    <location>
        <begin position="233"/>
        <end position="244"/>
    </location>
</feature>
<evidence type="ECO:0000256" key="1">
    <source>
        <dbReference type="ARBA" id="ARBA00004141"/>
    </source>
</evidence>
<evidence type="ECO:0000256" key="2">
    <source>
        <dbReference type="ARBA" id="ARBA00022692"/>
    </source>
</evidence>
<evidence type="ECO:0000256" key="5">
    <source>
        <dbReference type="SAM" id="MobiDB-lite"/>
    </source>
</evidence>
<accession>A0A7I8W3P4</accession>
<feature type="transmembrane region" description="Helical" evidence="6">
    <location>
        <begin position="969"/>
        <end position="989"/>
    </location>
</feature>
<reference evidence="10 11" key="1">
    <citation type="submission" date="2020-08" db="EMBL/GenBank/DDBJ databases">
        <authorList>
            <person name="Hejnol A."/>
        </authorList>
    </citation>
    <scope>NUCLEOTIDE SEQUENCE [LARGE SCALE GENOMIC DNA]</scope>
</reference>
<dbReference type="InterPro" id="IPR020846">
    <property type="entry name" value="MFS_dom"/>
</dbReference>
<dbReference type="InterPro" id="IPR000387">
    <property type="entry name" value="Tyr_Pase_dom"/>
</dbReference>
<dbReference type="PROSITE" id="PS50850">
    <property type="entry name" value="MFS"/>
    <property type="match status" value="1"/>
</dbReference>
<sequence>MNMDYHNQFPQQPSNTQVYVQPTNQHVIANPSTSMNPVQQIPQNYSQQNPMGFNQTTSFQNINYPNVTPQASLPSKHENMNMETTTTQAIVRSVTSTSSTHSQQLPTKIAQNVTSKEGQLSNYTNMEFGSISKQLAQEFAGGVNLSQSMYEYRQTYDQHLYSQALPNQNPLHQTSSQGTIQSNIIPSAGTIAPITTPQTHNLQQQQQPLASKPTALEQQENKKSFTPVFEPLPLRERGSSEPREIPTPTITPSVQTPSFERRLSTASSLDDILSASPTNEIEKILKPYCITEEEREKQREEEARKQELPKLDPYVDKSLVQKLASDVESLEKFYESLETPTLSGSTVLDREWKELMDSQERTAKEFKMAVARCYPLKNRFQDIMPYDETRFVIKNALDDYINASNLGAIGIGCPRIVATQAPLNATIKDFWTMVLECGCEVIVQLNTNGIESGQKNPLYLPESKGQKINFGSILITVHAVAEMENATWVRRVLNVCNTETRQSLSITHFHFTNWPAGGQPSSSSSLINFIQNVHEFYMQQRSLLKPIIVHCSTGCGRTGVFCTIYSAIIQLNKGNGLLNVNEFVTNLRSKRKYMVEKREHLKFIYKVILEFSTDILKKNGILLHHSFKKLSAANARCPSKSLDETIETAIGQSTSQFIPQQPTATLVETVTQTKSQSTPGQMTENFENKNGETTVTNPQPENNTMKTTFATASTQPAEFNKLTDLENPDNFSLNSQNQKRITKKNFISSKGTLNEPAHSNPEDPLNSLDPLWTLKGSKSIRFLIVLMGSLAIFNLHVSRNILSFTIVYMVREKVSNIHEGLSCSNQTSFNGTNYRGEFDWPKNIQGLVMGSFFWGYCILQFPSGIIASKYGSRNVMGIPLFITSILTLFIPVLTRAYGYKILISLRFFIGLLLGVTHPAVQALFGYWVLPDERSKSIGISYSFAALGNLLTVAVAAPLCQVSYDNGWPLVYYVYGFFGMFISCLWVCLVTDTPNNNKFISIEEIEYIKIRLEGQVDDSKIRKILIVPWKSILSSFPFWAILILIVSSDWVKYLFELTIPTFLANETNLDTLAHSVVSSLPFVSEFIIVLVFSFLGDLLGSEISTTSSRKLISGSGLFISAATCIGITFITCTTPNYVIGFIIIGAGSIGLGVSTNFINAVDIAPSYAGVISGITNTISTLVAGLGMPLLVGYETASLEEWKIIFFLGASIALFGMIFYCIFSKATIQEWAKKSCEANETTALTPK</sequence>
<proteinExistence type="predicted"/>
<evidence type="ECO:0000259" key="9">
    <source>
        <dbReference type="PROSITE" id="PS50850"/>
    </source>
</evidence>
<dbReference type="OrthoDB" id="10266451at2759"/>
<gene>
    <name evidence="10" type="ORF">DGYR_LOCUS10568</name>
</gene>
<feature type="domain" description="Major facilitator superfamily (MFS) profile" evidence="9">
    <location>
        <begin position="784"/>
        <end position="1226"/>
    </location>
</feature>
<feature type="transmembrane region" description="Helical" evidence="6">
    <location>
        <begin position="1202"/>
        <end position="1221"/>
    </location>
</feature>
<dbReference type="GO" id="GO:0016020">
    <property type="term" value="C:membrane"/>
    <property type="evidence" value="ECO:0007669"/>
    <property type="project" value="UniProtKB-SubCell"/>
</dbReference>
<feature type="domain" description="Tyrosine-protein phosphatase" evidence="7">
    <location>
        <begin position="348"/>
        <end position="611"/>
    </location>
</feature>
<keyword evidence="4 6" id="KW-0472">Membrane</keyword>
<dbReference type="FunFam" id="1.20.1250.20:FF:000532">
    <property type="entry name" value="SLC (SoLute Carrier) homolog"/>
    <property type="match status" value="1"/>
</dbReference>
<dbReference type="SUPFAM" id="SSF103473">
    <property type="entry name" value="MFS general substrate transporter"/>
    <property type="match status" value="1"/>
</dbReference>
<feature type="transmembrane region" description="Helical" evidence="6">
    <location>
        <begin position="903"/>
        <end position="929"/>
    </location>
</feature>
<feature type="compositionally biased region" description="Polar residues" evidence="5">
    <location>
        <begin position="691"/>
        <end position="703"/>
    </location>
</feature>
<dbReference type="EMBL" id="CAJFCJ010000018">
    <property type="protein sequence ID" value="CAD5122817.1"/>
    <property type="molecule type" value="Genomic_DNA"/>
</dbReference>
<dbReference type="AlphaFoldDB" id="A0A7I8W3P4"/>
<feature type="transmembrane region" description="Helical" evidence="6">
    <location>
        <begin position="1136"/>
        <end position="1157"/>
    </location>
</feature>
<dbReference type="InterPro" id="IPR050382">
    <property type="entry name" value="MFS_Na/Anion_cotransporter"/>
</dbReference>
<dbReference type="PANTHER" id="PTHR11662">
    <property type="entry name" value="SOLUTE CARRIER FAMILY 17"/>
    <property type="match status" value="1"/>
</dbReference>
<dbReference type="InterPro" id="IPR016130">
    <property type="entry name" value="Tyr_Pase_AS"/>
</dbReference>
<feature type="region of interest" description="Disordered" evidence="5">
    <location>
        <begin position="673"/>
        <end position="703"/>
    </location>
</feature>
<feature type="transmembrane region" description="Helical" evidence="6">
    <location>
        <begin position="1031"/>
        <end position="1054"/>
    </location>
</feature>
<keyword evidence="11" id="KW-1185">Reference proteome</keyword>
<feature type="region of interest" description="Disordered" evidence="5">
    <location>
        <begin position="199"/>
        <end position="265"/>
    </location>
</feature>
<dbReference type="PROSITE" id="PS50056">
    <property type="entry name" value="TYR_PHOSPHATASE_2"/>
    <property type="match status" value="1"/>
</dbReference>
<evidence type="ECO:0000259" key="7">
    <source>
        <dbReference type="PROSITE" id="PS50055"/>
    </source>
</evidence>
<dbReference type="PROSITE" id="PS00383">
    <property type="entry name" value="TYR_PHOSPHATASE_1"/>
    <property type="match status" value="1"/>
</dbReference>
<dbReference type="InterPro" id="IPR036259">
    <property type="entry name" value="MFS_trans_sf"/>
</dbReference>
<feature type="compositionally biased region" description="Polar residues" evidence="5">
    <location>
        <begin position="673"/>
        <end position="685"/>
    </location>
</feature>
<dbReference type="Gene3D" id="3.90.190.10">
    <property type="entry name" value="Protein tyrosine phosphatase superfamily"/>
    <property type="match status" value="1"/>
</dbReference>
<dbReference type="SUPFAM" id="SSF52799">
    <property type="entry name" value="(Phosphotyrosine protein) phosphatases II"/>
    <property type="match status" value="1"/>
</dbReference>